<sequence length="254" mass="27592">MASPSLLMTLKASRGQTAGGLTMSYGLGKSFSAWRPLRLGAAITWLWWKAALGLSSWLLSVSVESWPLLFGERPLSDERLLSLRWPWLFSASGPLGTSARGSGSGYRLLMTGTISAVGAGGVCTSGRRASAPRTQLRAAVSPPSLRSTLEAARSASGRSLLEERVHPLCVPLVTTDLTARSQESAQQIQPSLEEQDCSERPSGSTCSSQSRSWRWSSCTRRDGRGAGLARTAEQEKELKPEQEVERMQRDGRRR</sequence>
<feature type="compositionally biased region" description="Polar residues" evidence="1">
    <location>
        <begin position="182"/>
        <end position="192"/>
    </location>
</feature>
<reference evidence="2 3" key="1">
    <citation type="journal article" date="2018" name="Proc. R. Soc. B">
        <title>A non-coding region near Follistatin controls head colour polymorphism in the Gouldian finch.</title>
        <authorList>
            <person name="Toomey M.B."/>
            <person name="Marques C.I."/>
            <person name="Andrade P."/>
            <person name="Araujo P.M."/>
            <person name="Sabatino S."/>
            <person name="Gazda M.A."/>
            <person name="Afonso S."/>
            <person name="Lopes R.J."/>
            <person name="Corbo J.C."/>
            <person name="Carneiro M."/>
        </authorList>
    </citation>
    <scope>NUCLEOTIDE SEQUENCE [LARGE SCALE GENOMIC DNA]</scope>
    <source>
        <strain evidence="2">Red01</strain>
        <tissue evidence="2">Muscle</tissue>
    </source>
</reference>
<dbReference type="Proteomes" id="UP000276834">
    <property type="component" value="Unassembled WGS sequence"/>
</dbReference>
<proteinExistence type="predicted"/>
<name>A0A3L8RZ89_CHLGU</name>
<feature type="compositionally biased region" description="Basic and acidic residues" evidence="1">
    <location>
        <begin position="232"/>
        <end position="254"/>
    </location>
</feature>
<evidence type="ECO:0000313" key="3">
    <source>
        <dbReference type="Proteomes" id="UP000276834"/>
    </source>
</evidence>
<keyword evidence="3" id="KW-1185">Reference proteome</keyword>
<feature type="region of interest" description="Disordered" evidence="1">
    <location>
        <begin position="182"/>
        <end position="254"/>
    </location>
</feature>
<gene>
    <name evidence="2" type="ORF">DV515_00014174</name>
</gene>
<comment type="caution">
    <text evidence="2">The sequence shown here is derived from an EMBL/GenBank/DDBJ whole genome shotgun (WGS) entry which is preliminary data.</text>
</comment>
<organism evidence="2 3">
    <name type="scientific">Chloebia gouldiae</name>
    <name type="common">Gouldian finch</name>
    <name type="synonym">Erythrura gouldiae</name>
    <dbReference type="NCBI Taxonomy" id="44316"/>
    <lineage>
        <taxon>Eukaryota</taxon>
        <taxon>Metazoa</taxon>
        <taxon>Chordata</taxon>
        <taxon>Craniata</taxon>
        <taxon>Vertebrata</taxon>
        <taxon>Euteleostomi</taxon>
        <taxon>Archelosauria</taxon>
        <taxon>Archosauria</taxon>
        <taxon>Dinosauria</taxon>
        <taxon>Saurischia</taxon>
        <taxon>Theropoda</taxon>
        <taxon>Coelurosauria</taxon>
        <taxon>Aves</taxon>
        <taxon>Neognathae</taxon>
        <taxon>Neoaves</taxon>
        <taxon>Telluraves</taxon>
        <taxon>Australaves</taxon>
        <taxon>Passeriformes</taxon>
        <taxon>Passeroidea</taxon>
        <taxon>Passeridae</taxon>
        <taxon>Chloebia</taxon>
    </lineage>
</organism>
<dbReference type="EMBL" id="QUSF01000113">
    <property type="protein sequence ID" value="RLV91362.1"/>
    <property type="molecule type" value="Genomic_DNA"/>
</dbReference>
<dbReference type="AlphaFoldDB" id="A0A3L8RZ89"/>
<evidence type="ECO:0000256" key="1">
    <source>
        <dbReference type="SAM" id="MobiDB-lite"/>
    </source>
</evidence>
<evidence type="ECO:0000313" key="2">
    <source>
        <dbReference type="EMBL" id="RLV91362.1"/>
    </source>
</evidence>
<protein>
    <submittedName>
        <fullName evidence="2">Uncharacterized protein</fullName>
    </submittedName>
</protein>
<accession>A0A3L8RZ89</accession>
<feature type="compositionally biased region" description="Low complexity" evidence="1">
    <location>
        <begin position="202"/>
        <end position="218"/>
    </location>
</feature>